<evidence type="ECO:0000313" key="1">
    <source>
        <dbReference type="EMBL" id="SVA83848.1"/>
    </source>
</evidence>
<name>A0A381Z3I8_9ZZZZ</name>
<dbReference type="Gene3D" id="3.30.360.10">
    <property type="entry name" value="Dihydrodipicolinate Reductase, domain 2"/>
    <property type="match status" value="1"/>
</dbReference>
<organism evidence="1">
    <name type="scientific">marine metagenome</name>
    <dbReference type="NCBI Taxonomy" id="408172"/>
    <lineage>
        <taxon>unclassified sequences</taxon>
        <taxon>metagenomes</taxon>
        <taxon>ecological metagenomes</taxon>
    </lineage>
</organism>
<dbReference type="Gene3D" id="3.40.50.720">
    <property type="entry name" value="NAD(P)-binding Rossmann-like Domain"/>
    <property type="match status" value="1"/>
</dbReference>
<dbReference type="CDD" id="cd02278">
    <property type="entry name" value="GAPDH_II_N"/>
    <property type="match status" value="1"/>
</dbReference>
<accession>A0A381Z3I8</accession>
<dbReference type="SUPFAM" id="SSF55347">
    <property type="entry name" value="Glyceraldehyde-3-phosphate dehydrogenase-like, C-terminal domain"/>
    <property type="match status" value="1"/>
</dbReference>
<dbReference type="EMBL" id="UINC01019825">
    <property type="protein sequence ID" value="SVA83848.1"/>
    <property type="molecule type" value="Genomic_DNA"/>
</dbReference>
<gene>
    <name evidence="1" type="ORF">METZ01_LOCUS136702</name>
</gene>
<proteinExistence type="predicted"/>
<evidence type="ECO:0008006" key="2">
    <source>
        <dbReference type="Google" id="ProtNLM"/>
    </source>
</evidence>
<dbReference type="InterPro" id="IPR020830">
    <property type="entry name" value="GlycerAld_3-P_DH_AS"/>
</dbReference>
<dbReference type="AlphaFoldDB" id="A0A381Z3I8"/>
<dbReference type="GO" id="GO:0016620">
    <property type="term" value="F:oxidoreductase activity, acting on the aldehyde or oxo group of donors, NAD or NADP as acceptor"/>
    <property type="evidence" value="ECO:0007669"/>
    <property type="project" value="InterPro"/>
</dbReference>
<dbReference type="PROSITE" id="PS00071">
    <property type="entry name" value="GAPDH"/>
    <property type="match status" value="1"/>
</dbReference>
<protein>
    <recommendedName>
        <fullName evidence="2">Glyceraldehyde 3-phosphate dehydrogenase NAD(P) binding domain-containing protein</fullName>
    </recommendedName>
</protein>
<dbReference type="CDD" id="cd18127">
    <property type="entry name" value="GAPDH_II_C"/>
    <property type="match status" value="1"/>
</dbReference>
<reference evidence="1" key="1">
    <citation type="submission" date="2018-05" db="EMBL/GenBank/DDBJ databases">
        <authorList>
            <person name="Lanie J.A."/>
            <person name="Ng W.-L."/>
            <person name="Kazmierczak K.M."/>
            <person name="Andrzejewski T.M."/>
            <person name="Davidsen T.M."/>
            <person name="Wayne K.J."/>
            <person name="Tettelin H."/>
            <person name="Glass J.I."/>
            <person name="Rusch D."/>
            <person name="Podicherti R."/>
            <person name="Tsui H.-C.T."/>
            <person name="Winkler M.E."/>
        </authorList>
    </citation>
    <scope>NUCLEOTIDE SEQUENCE</scope>
</reference>
<sequence>MSDKVVHVVGTGTIGEPLIGLLSDYKEPLGIGEVTFHKNSPLTYERAKVKDLLRRGAALAVDEEKMDSFKDIGLEPSFGAEEAIMRASVVIDCTPKGIGHQNKHKYYEKFLDNGRGFLAQGSEQGFGLKYARGINDTALVNSDDQFVQIVSCNTHNIAALTKSISMADDSETLDEGRFVCIRRSSDISQTSTFVPAPEVGEHGSKQFGTHHARDAFELFQTIDQTPHLFSSAMKTNSQYMHVIWFNLELKETLTLNDVIDRLSANPLIALTEKTSSGSVFSFGRDHGHFGRILNQTVVSVPTLAVHNGNEVVGYCFTPQDGNSLLSSISAATYFLYPDSYEEKIQILNNLFFSEV</sequence>